<feature type="compositionally biased region" description="Polar residues" evidence="1">
    <location>
        <begin position="157"/>
        <end position="169"/>
    </location>
</feature>
<feature type="region of interest" description="Disordered" evidence="1">
    <location>
        <begin position="1"/>
        <end position="66"/>
    </location>
</feature>
<evidence type="ECO:0000313" key="3">
    <source>
        <dbReference type="Proteomes" id="UP000541558"/>
    </source>
</evidence>
<evidence type="ECO:0000313" key="2">
    <source>
        <dbReference type="EMBL" id="KAF5338367.1"/>
    </source>
</evidence>
<sequence length="526" mass="56964">MLNKQNTLHPRSYPTYSTTSEQSDASSSDTRSQLATANSKATMQAPLRQTAVKNTPKKAGPKSVKVKLPARPPFECIAAYENAVDVVTDLRVAFYSKPSSDVPGPGPKRRNSADGSEKSLNVPKSTPSQNKPRSTHMRTKSTASLSSLSHVRARAGASSSPNLAKTTTGSGRGNEAPAGAKPVSKAVSAAPSVGLEDEEEDASVADSFADSVVSAAGGGKISRTVKDRQEYYKNQSDCHAFGPHRAVCSRCKQVVNLTRKQTYAVGPWERHRAKCDQELASDSPLPPNASELVNAPVDVIFGEQPVRRNAAERRAYLLADKHIVNVEEERVKCAKCEKWVALKKGQPYDLTKWKQHSEKCTPDSPSERVHSAERKLAIVNDPLVKSFDTATIECAQCGTRVAGSLGQDYDIGAWEEHKAQCRLPAQAEPSANVNAVPFPSSSSEKPPSVASTDVTLVAADTSRQNLSKRAREDGAEDEHPSNRPRTEGYEPPVKDAPGVMGWFMLPFQSFARGFKESLRNDKPPTF</sequence>
<name>A0A8H5FJ05_9AGAR</name>
<feature type="compositionally biased region" description="Polar residues" evidence="1">
    <location>
        <begin position="140"/>
        <end position="149"/>
    </location>
</feature>
<keyword evidence="3" id="KW-1185">Reference proteome</keyword>
<gene>
    <name evidence="2" type="ORF">D9611_012482</name>
</gene>
<protein>
    <submittedName>
        <fullName evidence="2">Uncharacterized protein</fullName>
    </submittedName>
</protein>
<feature type="region of interest" description="Disordered" evidence="1">
    <location>
        <begin position="432"/>
        <end position="495"/>
    </location>
</feature>
<accession>A0A8H5FJ05</accession>
<feature type="region of interest" description="Disordered" evidence="1">
    <location>
        <begin position="96"/>
        <end position="200"/>
    </location>
</feature>
<feature type="compositionally biased region" description="Polar residues" evidence="1">
    <location>
        <begin position="118"/>
        <end position="132"/>
    </location>
</feature>
<dbReference type="EMBL" id="JAACJK010000014">
    <property type="protein sequence ID" value="KAF5338367.1"/>
    <property type="molecule type" value="Genomic_DNA"/>
</dbReference>
<dbReference type="AlphaFoldDB" id="A0A8H5FJ05"/>
<reference evidence="2 3" key="1">
    <citation type="journal article" date="2020" name="ISME J.">
        <title>Uncovering the hidden diversity of litter-decomposition mechanisms in mushroom-forming fungi.</title>
        <authorList>
            <person name="Floudas D."/>
            <person name="Bentzer J."/>
            <person name="Ahren D."/>
            <person name="Johansson T."/>
            <person name="Persson P."/>
            <person name="Tunlid A."/>
        </authorList>
    </citation>
    <scope>NUCLEOTIDE SEQUENCE [LARGE SCALE GENOMIC DNA]</scope>
    <source>
        <strain evidence="2 3">CBS 175.51</strain>
    </source>
</reference>
<dbReference type="Proteomes" id="UP000541558">
    <property type="component" value="Unassembled WGS sequence"/>
</dbReference>
<dbReference type="OrthoDB" id="3262173at2759"/>
<feature type="compositionally biased region" description="Basic and acidic residues" evidence="1">
    <location>
        <begin position="469"/>
        <end position="488"/>
    </location>
</feature>
<feature type="compositionally biased region" description="Low complexity" evidence="1">
    <location>
        <begin position="17"/>
        <end position="33"/>
    </location>
</feature>
<feature type="compositionally biased region" description="Low complexity" evidence="1">
    <location>
        <begin position="437"/>
        <end position="451"/>
    </location>
</feature>
<proteinExistence type="predicted"/>
<evidence type="ECO:0000256" key="1">
    <source>
        <dbReference type="SAM" id="MobiDB-lite"/>
    </source>
</evidence>
<comment type="caution">
    <text evidence="2">The sequence shown here is derived from an EMBL/GenBank/DDBJ whole genome shotgun (WGS) entry which is preliminary data.</text>
</comment>
<organism evidence="2 3">
    <name type="scientific">Ephemerocybe angulata</name>
    <dbReference type="NCBI Taxonomy" id="980116"/>
    <lineage>
        <taxon>Eukaryota</taxon>
        <taxon>Fungi</taxon>
        <taxon>Dikarya</taxon>
        <taxon>Basidiomycota</taxon>
        <taxon>Agaricomycotina</taxon>
        <taxon>Agaricomycetes</taxon>
        <taxon>Agaricomycetidae</taxon>
        <taxon>Agaricales</taxon>
        <taxon>Agaricineae</taxon>
        <taxon>Psathyrellaceae</taxon>
        <taxon>Ephemerocybe</taxon>
    </lineage>
</organism>